<reference evidence="3" key="1">
    <citation type="journal article" date="2017" name="Front. Plant Sci.">
        <title>Climate Clever Clovers: New Paradigm to Reduce the Environmental Footprint of Ruminants by Breeding Low Methanogenic Forages Utilizing Haplotype Variation.</title>
        <authorList>
            <person name="Kaur P."/>
            <person name="Appels R."/>
            <person name="Bayer P.E."/>
            <person name="Keeble-Gagnere G."/>
            <person name="Wang J."/>
            <person name="Hirakawa H."/>
            <person name="Shirasawa K."/>
            <person name="Vercoe P."/>
            <person name="Stefanova K."/>
            <person name="Durmic Z."/>
            <person name="Nichols P."/>
            <person name="Revell C."/>
            <person name="Isobe S.N."/>
            <person name="Edwards D."/>
            <person name="Erskine W."/>
        </authorList>
    </citation>
    <scope>NUCLEOTIDE SEQUENCE [LARGE SCALE GENOMIC DNA]</scope>
    <source>
        <strain evidence="3">cv. Daliak</strain>
    </source>
</reference>
<feature type="coiled-coil region" evidence="1">
    <location>
        <begin position="39"/>
        <end position="66"/>
    </location>
</feature>
<organism evidence="2 3">
    <name type="scientific">Trifolium subterraneum</name>
    <name type="common">Subterranean clover</name>
    <dbReference type="NCBI Taxonomy" id="3900"/>
    <lineage>
        <taxon>Eukaryota</taxon>
        <taxon>Viridiplantae</taxon>
        <taxon>Streptophyta</taxon>
        <taxon>Embryophyta</taxon>
        <taxon>Tracheophyta</taxon>
        <taxon>Spermatophyta</taxon>
        <taxon>Magnoliopsida</taxon>
        <taxon>eudicotyledons</taxon>
        <taxon>Gunneridae</taxon>
        <taxon>Pentapetalae</taxon>
        <taxon>rosids</taxon>
        <taxon>fabids</taxon>
        <taxon>Fabales</taxon>
        <taxon>Fabaceae</taxon>
        <taxon>Papilionoideae</taxon>
        <taxon>50 kb inversion clade</taxon>
        <taxon>NPAAA clade</taxon>
        <taxon>Hologalegina</taxon>
        <taxon>IRL clade</taxon>
        <taxon>Trifolieae</taxon>
        <taxon>Trifolium</taxon>
    </lineage>
</organism>
<dbReference type="Proteomes" id="UP000242715">
    <property type="component" value="Unassembled WGS sequence"/>
</dbReference>
<keyword evidence="1" id="KW-0175">Coiled coil</keyword>
<accession>A0A2Z6PCE9</accession>
<dbReference type="EMBL" id="DF974265">
    <property type="protein sequence ID" value="GAU46932.1"/>
    <property type="molecule type" value="Genomic_DNA"/>
</dbReference>
<keyword evidence="3" id="KW-1185">Reference proteome</keyword>
<sequence length="102" mass="11837">MLSFSCRLRFGGSFDHLPPFPVSSIFPQFLQPSSRESVVDDLRQRIQQLEQAVLQVQQYIQLAHEEISREREEMSAIQGHMSMLSKTLAALKRQMQTMGLWQ</sequence>
<evidence type="ECO:0000313" key="2">
    <source>
        <dbReference type="EMBL" id="GAU46932.1"/>
    </source>
</evidence>
<gene>
    <name evidence="2" type="ORF">TSUD_85320</name>
</gene>
<evidence type="ECO:0000313" key="3">
    <source>
        <dbReference type="Proteomes" id="UP000242715"/>
    </source>
</evidence>
<name>A0A2Z6PCE9_TRISU</name>
<protein>
    <submittedName>
        <fullName evidence="2">Uncharacterized protein</fullName>
    </submittedName>
</protein>
<dbReference type="AlphaFoldDB" id="A0A2Z6PCE9"/>
<evidence type="ECO:0000256" key="1">
    <source>
        <dbReference type="SAM" id="Coils"/>
    </source>
</evidence>
<proteinExistence type="predicted"/>